<reference evidence="1 2" key="1">
    <citation type="submission" date="2016-11" db="EMBL/GenBank/DDBJ databases">
        <title>Draft Genome Sequences of Nine Cyanobacterial Strains from Diverse Habitats.</title>
        <authorList>
            <person name="Zhu T."/>
            <person name="Hou S."/>
            <person name="Lu X."/>
            <person name="Hess W.R."/>
        </authorList>
    </citation>
    <scope>NUCLEOTIDE SEQUENCE [LARGE SCALE GENOMIC DNA]</scope>
    <source>
        <strain evidence="1 2">NIES-30</strain>
    </source>
</reference>
<proteinExistence type="predicted"/>
<organism evidence="1 2">
    <name type="scientific">Phormidium tenue NIES-30</name>
    <dbReference type="NCBI Taxonomy" id="549789"/>
    <lineage>
        <taxon>Bacteria</taxon>
        <taxon>Bacillati</taxon>
        <taxon>Cyanobacteriota</taxon>
        <taxon>Cyanophyceae</taxon>
        <taxon>Oscillatoriophycideae</taxon>
        <taxon>Oscillatoriales</taxon>
        <taxon>Oscillatoriaceae</taxon>
        <taxon>Phormidium</taxon>
    </lineage>
</organism>
<dbReference type="EMBL" id="MRCG01000001">
    <property type="protein sequence ID" value="OKH50964.1"/>
    <property type="molecule type" value="Genomic_DNA"/>
</dbReference>
<comment type="caution">
    <text evidence="1">The sequence shown here is derived from an EMBL/GenBank/DDBJ whole genome shotgun (WGS) entry which is preliminary data.</text>
</comment>
<dbReference type="OrthoDB" id="513105at2"/>
<dbReference type="RefSeq" id="WP_073606776.1">
    <property type="nucleotide sequence ID" value="NZ_MRCG01000001.1"/>
</dbReference>
<keyword evidence="2" id="KW-1185">Reference proteome</keyword>
<name>A0A1U7JB05_9CYAN</name>
<accession>A0A1U7JB05</accession>
<dbReference type="STRING" id="549789.NIES30_02495"/>
<evidence type="ECO:0000313" key="1">
    <source>
        <dbReference type="EMBL" id="OKH50964.1"/>
    </source>
</evidence>
<protein>
    <submittedName>
        <fullName evidence="1">Uncharacterized protein</fullName>
    </submittedName>
</protein>
<gene>
    <name evidence="1" type="ORF">NIES30_02495</name>
</gene>
<evidence type="ECO:0000313" key="2">
    <source>
        <dbReference type="Proteomes" id="UP000185557"/>
    </source>
</evidence>
<dbReference type="AlphaFoldDB" id="A0A1U7JB05"/>
<dbReference type="Proteomes" id="UP000185557">
    <property type="component" value="Unassembled WGS sequence"/>
</dbReference>
<sequence>MDSMQTQVTLLTNKIDALHHMIDQVNEQVAALIATQACSVTPGEPGISRFAYGNAPRHSPSMLDSVCEHKDILLDSSYLDLDRQSTETNFSQDVQIQRLTAQLTAAYNRIAALEEQLLASRVH</sequence>